<dbReference type="EMBL" id="VSSQ01140215">
    <property type="protein sequence ID" value="MPN62347.1"/>
    <property type="molecule type" value="Genomic_DNA"/>
</dbReference>
<dbReference type="InterPro" id="IPR010710">
    <property type="entry name" value="DUF1289"/>
</dbReference>
<sequence>MDQRATWTRTRLPGRTGGTGQTGQGRIERIDDGRQDMSVTSPCINICRMDPDTGWCEGCQRSIAEITCWSRASDDDKRVILAAVAERRELLGLAPLASEAAA</sequence>
<evidence type="ECO:0000313" key="2">
    <source>
        <dbReference type="EMBL" id="MPN62347.1"/>
    </source>
</evidence>
<dbReference type="Pfam" id="PF06945">
    <property type="entry name" value="DUF1289"/>
    <property type="match status" value="1"/>
</dbReference>
<reference evidence="2" key="1">
    <citation type="submission" date="2019-08" db="EMBL/GenBank/DDBJ databases">
        <authorList>
            <person name="Kucharzyk K."/>
            <person name="Murdoch R.W."/>
            <person name="Higgins S."/>
            <person name="Loffler F."/>
        </authorList>
    </citation>
    <scope>NUCLEOTIDE SEQUENCE</scope>
</reference>
<feature type="region of interest" description="Disordered" evidence="1">
    <location>
        <begin position="1"/>
        <end position="34"/>
    </location>
</feature>
<accession>A0A645JG58</accession>
<gene>
    <name evidence="2" type="ORF">SDC9_210094</name>
</gene>
<feature type="compositionally biased region" description="Low complexity" evidence="1">
    <location>
        <begin position="1"/>
        <end position="14"/>
    </location>
</feature>
<organism evidence="2">
    <name type="scientific">bioreactor metagenome</name>
    <dbReference type="NCBI Taxonomy" id="1076179"/>
    <lineage>
        <taxon>unclassified sequences</taxon>
        <taxon>metagenomes</taxon>
        <taxon>ecological metagenomes</taxon>
    </lineage>
</organism>
<evidence type="ECO:0000256" key="1">
    <source>
        <dbReference type="SAM" id="MobiDB-lite"/>
    </source>
</evidence>
<evidence type="ECO:0008006" key="3">
    <source>
        <dbReference type="Google" id="ProtNLM"/>
    </source>
</evidence>
<comment type="caution">
    <text evidence="2">The sequence shown here is derived from an EMBL/GenBank/DDBJ whole genome shotgun (WGS) entry which is preliminary data.</text>
</comment>
<dbReference type="AlphaFoldDB" id="A0A645JG58"/>
<name>A0A645JG58_9ZZZZ</name>
<dbReference type="PANTHER" id="PTHR35175:SF2">
    <property type="entry name" value="DUF1289 DOMAIN-CONTAINING PROTEIN"/>
    <property type="match status" value="1"/>
</dbReference>
<protein>
    <recommendedName>
        <fullName evidence="3">Fe-S protein</fullName>
    </recommendedName>
</protein>
<proteinExistence type="predicted"/>
<dbReference type="PANTHER" id="PTHR35175">
    <property type="entry name" value="DUF1289 DOMAIN-CONTAINING PROTEIN"/>
    <property type="match status" value="1"/>
</dbReference>